<evidence type="ECO:0000313" key="1">
    <source>
        <dbReference type="EMBL" id="MFM9331365.1"/>
    </source>
</evidence>
<protein>
    <submittedName>
        <fullName evidence="1">Two-component system regulatory protein YycI</fullName>
    </submittedName>
</protein>
<dbReference type="EMBL" id="JBJURJ010000018">
    <property type="protein sequence ID" value="MFM9331365.1"/>
    <property type="molecule type" value="Genomic_DNA"/>
</dbReference>
<sequence length="247" mass="28519">MDWRRAKSILIFAFLCLNLILAYQLWEDRFSQAASDQEAADLEAETRKLLESKSIRVIPEIPKETPKLPIINVSLREEFRNPQVTRLSQPIRFISMLNRSTLKEIERKSGLRHFDAYRLDTSYGRKDVFLFHQIYRDLPMFDVTVQLFAENGEITGYKQTYVEVKSGVEAADKSGQRIISAYAAVRSLAENYLPEGAVITDIRLGYHGQLYDSEEQSFVPNWRITLSNREPYYVHGFTGAVETTVQP</sequence>
<comment type="caution">
    <text evidence="1">The sequence shown here is derived from an EMBL/GenBank/DDBJ whole genome shotgun (WGS) entry which is preliminary data.</text>
</comment>
<gene>
    <name evidence="1" type="primary">yycI</name>
    <name evidence="1" type="ORF">ACI1P1_24015</name>
</gene>
<proteinExistence type="predicted"/>
<name>A0ACC7P3R9_9BACL</name>
<evidence type="ECO:0000313" key="2">
    <source>
        <dbReference type="Proteomes" id="UP001631969"/>
    </source>
</evidence>
<accession>A0ACC7P3R9</accession>
<keyword evidence="2" id="KW-1185">Reference proteome</keyword>
<dbReference type="Proteomes" id="UP001631969">
    <property type="component" value="Unassembled WGS sequence"/>
</dbReference>
<reference evidence="1" key="1">
    <citation type="submission" date="2024-12" db="EMBL/GenBank/DDBJ databases">
        <authorList>
            <person name="Wu N."/>
        </authorList>
    </citation>
    <scope>NUCLEOTIDE SEQUENCE</scope>
    <source>
        <strain evidence="1">P15</strain>
    </source>
</reference>
<organism evidence="1 2">
    <name type="scientific">Paenibacillus mesotrionivorans</name>
    <dbReference type="NCBI Taxonomy" id="3160968"/>
    <lineage>
        <taxon>Bacteria</taxon>
        <taxon>Bacillati</taxon>
        <taxon>Bacillota</taxon>
        <taxon>Bacilli</taxon>
        <taxon>Bacillales</taxon>
        <taxon>Paenibacillaceae</taxon>
        <taxon>Paenibacillus</taxon>
    </lineage>
</organism>